<sequence>MKYEWRKQEKELYGVKTKAVLVDVPKQKFITIKGKGNPNEEDFSNRISALYSVAYGIKMLFKKLALNNEINDFTVFPLEGLWQKGDKVEFDKNDLSYTLMIKQPDFITEEIYNQALKIVKQKKPNNLYEGISFKEFEGEKAIQILHLGSFDDEPQSFEKMDKLATELQLKRTSNVHLEIYLTNKNRTSEEKQKTILRYSVE</sequence>
<dbReference type="SUPFAM" id="SSF55136">
    <property type="entry name" value="Probable bacterial effector-binding domain"/>
    <property type="match status" value="1"/>
</dbReference>
<name>C8NE23_9LACT</name>
<comment type="caution">
    <text evidence="2">The sequence shown here is derived from an EMBL/GenBank/DDBJ whole genome shotgun (WGS) entry which is preliminary data.</text>
</comment>
<dbReference type="eggNOG" id="COG4832">
    <property type="taxonomic scope" value="Bacteria"/>
</dbReference>
<organism evidence="2 3">
    <name type="scientific">Granulicatella adiacens ATCC 49175</name>
    <dbReference type="NCBI Taxonomy" id="638301"/>
    <lineage>
        <taxon>Bacteria</taxon>
        <taxon>Bacillati</taxon>
        <taxon>Bacillota</taxon>
        <taxon>Bacilli</taxon>
        <taxon>Lactobacillales</taxon>
        <taxon>Carnobacteriaceae</taxon>
        <taxon>Granulicatella</taxon>
    </lineage>
</organism>
<reference evidence="2 3" key="1">
    <citation type="submission" date="2009-08" db="EMBL/GenBank/DDBJ databases">
        <authorList>
            <person name="Muzny D."/>
            <person name="Qin X."/>
            <person name="Deng J."/>
            <person name="Jiang H."/>
            <person name="Liu Y."/>
            <person name="Qu J."/>
            <person name="Song X.-Z."/>
            <person name="Zhang L."/>
            <person name="Thornton R."/>
            <person name="Coyle M."/>
            <person name="Francisco L."/>
            <person name="Jackson L."/>
            <person name="Javaid M."/>
            <person name="Korchina V."/>
            <person name="Kovar C."/>
            <person name="Mata R."/>
            <person name="Mathew T."/>
            <person name="Ngo R."/>
            <person name="Nguyen L."/>
            <person name="Nguyen N."/>
            <person name="Okwuonu G."/>
            <person name="Ongeri F."/>
            <person name="Pham C."/>
            <person name="Simmons D."/>
            <person name="Wilczek-Boney K."/>
            <person name="Hale W."/>
            <person name="Jakkamsetti A."/>
            <person name="Pham P."/>
            <person name="Ruth R."/>
            <person name="San Lucas F."/>
            <person name="Warren J."/>
            <person name="Zhang J."/>
            <person name="Zhao Z."/>
            <person name="Zhou C."/>
            <person name="Zhu D."/>
            <person name="Lee S."/>
            <person name="Bess C."/>
            <person name="Blankenburg K."/>
            <person name="Forbes L."/>
            <person name="Fu Q."/>
            <person name="Gubbala S."/>
            <person name="Hirani K."/>
            <person name="Jayaseelan J.C."/>
            <person name="Lara F."/>
            <person name="Munidasa M."/>
            <person name="Palculict T."/>
            <person name="Patil S."/>
            <person name="Pu L.-L."/>
            <person name="Saada N."/>
            <person name="Tang L."/>
            <person name="Weissenberger G."/>
            <person name="Zhu Y."/>
            <person name="Hemphill L."/>
            <person name="Shang Y."/>
            <person name="Youmans B."/>
            <person name="Ayvaz T."/>
            <person name="Ross M."/>
            <person name="Santibanez J."/>
            <person name="Aqrawi P."/>
            <person name="Gross S."/>
            <person name="Joshi V."/>
            <person name="Fowler G."/>
            <person name="Nazareth L."/>
            <person name="Reid J."/>
            <person name="Worley K."/>
            <person name="Petrosino J."/>
            <person name="Highlander S."/>
            <person name="Gibbs R."/>
        </authorList>
    </citation>
    <scope>NUCLEOTIDE SEQUENCE [LARGE SCALE GENOMIC DNA]</scope>
    <source>
        <strain evidence="2 3">ATCC 49175</strain>
    </source>
</reference>
<feature type="domain" description="GyrI-like small molecule binding" evidence="1">
    <location>
        <begin position="21"/>
        <end position="197"/>
    </location>
</feature>
<dbReference type="STRING" id="638301.HMPREF0444_0168"/>
<evidence type="ECO:0000313" key="3">
    <source>
        <dbReference type="Proteomes" id="UP000005926"/>
    </source>
</evidence>
<evidence type="ECO:0000313" key="2">
    <source>
        <dbReference type="EMBL" id="EEW37924.1"/>
    </source>
</evidence>
<keyword evidence="3" id="KW-1185">Reference proteome</keyword>
<dbReference type="InterPro" id="IPR029442">
    <property type="entry name" value="GyrI-like"/>
</dbReference>
<dbReference type="Proteomes" id="UP000005926">
    <property type="component" value="Unassembled WGS sequence"/>
</dbReference>
<dbReference type="RefSeq" id="WP_005605106.1">
    <property type="nucleotide sequence ID" value="NZ_CP102283.1"/>
</dbReference>
<dbReference type="InterPro" id="IPR008319">
    <property type="entry name" value="GyrI-like_CCH_Lin2189-like"/>
</dbReference>
<dbReference type="InterPro" id="IPR011256">
    <property type="entry name" value="Reg_factor_effector_dom_sf"/>
</dbReference>
<dbReference type="AlphaFoldDB" id="C8NE23"/>
<accession>C8NE23</accession>
<proteinExistence type="predicted"/>
<dbReference type="Pfam" id="PF06445">
    <property type="entry name" value="GyrI-like"/>
    <property type="match status" value="1"/>
</dbReference>
<dbReference type="PIRSF" id="PIRSF031644">
    <property type="entry name" value="UCP031644"/>
    <property type="match status" value="1"/>
</dbReference>
<evidence type="ECO:0000259" key="1">
    <source>
        <dbReference type="Pfam" id="PF06445"/>
    </source>
</evidence>
<dbReference type="HOGENOM" id="CLU_083625_0_0_9"/>
<dbReference type="EMBL" id="ACKZ01000008">
    <property type="protein sequence ID" value="EEW37924.1"/>
    <property type="molecule type" value="Genomic_DNA"/>
</dbReference>
<protein>
    <recommendedName>
        <fullName evidence="1">GyrI-like small molecule binding domain-containing protein</fullName>
    </recommendedName>
</protein>
<dbReference type="GeneID" id="78411563"/>
<gene>
    <name evidence="2" type="ORF">HMPREF0444_0168</name>
</gene>
<dbReference type="Gene3D" id="3.20.80.10">
    <property type="entry name" value="Regulatory factor, effector binding domain"/>
    <property type="match status" value="1"/>
</dbReference>